<gene>
    <name evidence="2" type="ORF">RWH43_17055</name>
</gene>
<feature type="domain" description="DUF7882" evidence="1">
    <location>
        <begin position="1"/>
        <end position="104"/>
    </location>
</feature>
<protein>
    <recommendedName>
        <fullName evidence="1">DUF7882 domain-containing protein</fullName>
    </recommendedName>
</protein>
<dbReference type="RefSeq" id="WP_316002066.1">
    <property type="nucleotide sequence ID" value="NZ_JAWDIU010000008.1"/>
</dbReference>
<sequence length="111" mass="12109">MGHLIYGVAPAINIDDRMLHHLRAVIVTKLRRDESFSFTWNDEPSVHGDDATAGRGTHGTVWISKSTSLYFAFDGPHEGPLNPAWLRVLADSANGNAGLRPLPEPGVEHKG</sequence>
<dbReference type="EMBL" id="JAWDIU010000008">
    <property type="protein sequence ID" value="MDU0328470.1"/>
    <property type="molecule type" value="Genomic_DNA"/>
</dbReference>
<accession>A0ABU3S002</accession>
<keyword evidence="3" id="KW-1185">Reference proteome</keyword>
<evidence type="ECO:0000259" key="1">
    <source>
        <dbReference type="Pfam" id="PF25355"/>
    </source>
</evidence>
<organism evidence="2 3">
    <name type="scientific">Microbacterium algihabitans</name>
    <dbReference type="NCBI Taxonomy" id="3075992"/>
    <lineage>
        <taxon>Bacteria</taxon>
        <taxon>Bacillati</taxon>
        <taxon>Actinomycetota</taxon>
        <taxon>Actinomycetes</taxon>
        <taxon>Micrococcales</taxon>
        <taxon>Microbacteriaceae</taxon>
        <taxon>Microbacterium</taxon>
    </lineage>
</organism>
<comment type="caution">
    <text evidence="2">The sequence shown here is derived from an EMBL/GenBank/DDBJ whole genome shotgun (WGS) entry which is preliminary data.</text>
</comment>
<dbReference type="Pfam" id="PF25355">
    <property type="entry name" value="DUF7882"/>
    <property type="match status" value="1"/>
</dbReference>
<proteinExistence type="predicted"/>
<reference evidence="2 3" key="1">
    <citation type="submission" date="2023-09" db="EMBL/GenBank/DDBJ databases">
        <title>Microbacterium fusihabitans sp. nov., Microbacterium phycihabitans sp. nov., and Microbacterium cervinum sp. nov., isolated from dried seaweeds of beach.</title>
        <authorList>
            <person name="Lee S.D."/>
        </authorList>
    </citation>
    <scope>NUCLEOTIDE SEQUENCE [LARGE SCALE GENOMIC DNA]</scope>
    <source>
        <strain evidence="2 3">KSW2-21</strain>
    </source>
</reference>
<name>A0ABU3S002_9MICO</name>
<evidence type="ECO:0000313" key="3">
    <source>
        <dbReference type="Proteomes" id="UP001256673"/>
    </source>
</evidence>
<dbReference type="InterPro" id="IPR057204">
    <property type="entry name" value="DUF7882"/>
</dbReference>
<dbReference type="Proteomes" id="UP001256673">
    <property type="component" value="Unassembled WGS sequence"/>
</dbReference>
<evidence type="ECO:0000313" key="2">
    <source>
        <dbReference type="EMBL" id="MDU0328470.1"/>
    </source>
</evidence>